<keyword evidence="11 18" id="KW-0472">Membrane</keyword>
<dbReference type="FunFam" id="3.30.430.20:FF:000007">
    <property type="entry name" value="Cysteine-rich receptor-like protein kinase 11"/>
    <property type="match status" value="1"/>
</dbReference>
<evidence type="ECO:0000256" key="17">
    <source>
        <dbReference type="SAM" id="MobiDB-lite"/>
    </source>
</evidence>
<dbReference type="PANTHER" id="PTHR27002">
    <property type="entry name" value="RECEPTOR-LIKE SERINE/THREONINE-PROTEIN KINASE SD1-8"/>
    <property type="match status" value="1"/>
</dbReference>
<dbReference type="AlphaFoldDB" id="A0ABD3KLS7"/>
<evidence type="ECO:0000256" key="14">
    <source>
        <dbReference type="ARBA" id="ARBA00047558"/>
    </source>
</evidence>
<accession>A0ABD3KLS7</accession>
<evidence type="ECO:0000256" key="12">
    <source>
        <dbReference type="ARBA" id="ARBA00023170"/>
    </source>
</evidence>
<dbReference type="PROSITE" id="PS51473">
    <property type="entry name" value="GNK2"/>
    <property type="match status" value="2"/>
</dbReference>
<dbReference type="InterPro" id="IPR011009">
    <property type="entry name" value="Kinase-like_dom_sf"/>
</dbReference>
<dbReference type="InterPro" id="IPR002902">
    <property type="entry name" value="GNK2"/>
</dbReference>
<keyword evidence="5 19" id="KW-0732">Signal</keyword>
<organism evidence="22 23">
    <name type="scientific">Eucalyptus globulus</name>
    <name type="common">Tasmanian blue gum</name>
    <dbReference type="NCBI Taxonomy" id="34317"/>
    <lineage>
        <taxon>Eukaryota</taxon>
        <taxon>Viridiplantae</taxon>
        <taxon>Streptophyta</taxon>
        <taxon>Embryophyta</taxon>
        <taxon>Tracheophyta</taxon>
        <taxon>Spermatophyta</taxon>
        <taxon>Magnoliopsida</taxon>
        <taxon>eudicotyledons</taxon>
        <taxon>Gunneridae</taxon>
        <taxon>Pentapetalae</taxon>
        <taxon>rosids</taxon>
        <taxon>malvids</taxon>
        <taxon>Myrtales</taxon>
        <taxon>Myrtaceae</taxon>
        <taxon>Myrtoideae</taxon>
        <taxon>Eucalypteae</taxon>
        <taxon>Eucalyptus</taxon>
    </lineage>
</organism>
<evidence type="ECO:0000259" key="20">
    <source>
        <dbReference type="PROSITE" id="PS50011"/>
    </source>
</evidence>
<evidence type="ECO:0000313" key="23">
    <source>
        <dbReference type="Proteomes" id="UP001634007"/>
    </source>
</evidence>
<dbReference type="CDD" id="cd23509">
    <property type="entry name" value="Gnk2-like"/>
    <property type="match status" value="2"/>
</dbReference>
<evidence type="ECO:0000256" key="11">
    <source>
        <dbReference type="ARBA" id="ARBA00023136"/>
    </source>
</evidence>
<keyword evidence="7 16" id="KW-0547">Nucleotide-binding</keyword>
<keyword evidence="12" id="KW-0675">Receptor</keyword>
<sequence>MAHSSSTLYFLISLSVLIRTSPSDAPYCYNTTGNFTSSSPYAKNRHAVLSSLASNVAHDGFYATSTGENPNTIYAITFCRGDSSADTCESCVSSAVRDLVVECPYQKAVFSWGNGDPPCFIRYSDTPIYGILQTSPNYTMCNLGNRISDITMNQDTFDEVWRNLTKRLVHKAADGTPRLKYTTGQANLPDNKTIYSLLQCSPDLVANDCGSCLSEAVDHYSKRCHGWQGGYVYKPSCNFRWELFKFFESSRSPYLSTPPAPREDIAKGTLAAIISSVAVFVMLLFISCCYLRRRPAEKKYEAVQEGSDRILEVLAIRWDTLLAATNNFSQENKLGRGGFGEVYQGTLPNRQEIVVKRLSQNSGQGVQEFKNEIVLVAKLQHRNLVRLLGFCLEGEEKLLIYEFVPNKSLDYFVFDPDKSKQLNWPRRYNIISGIARGMLYLHEDSRLRIIHHNDMNPKISDFGMVRIFGVDQTKANTRRIVGTYGYMSPEYAMHGQFSQKSDVYNFGILLLEIICGKRNDYYYRSNGGETLASYAWKHWRDDVPSEILDPALGESYSRSQVLRCMHIGFLCVQEDPADRPTMASIVLALSSQTLSLPAEQPNNIVANDQGHDQNSSSSAPLSVNGVSITEVYPL</sequence>
<comment type="catalytic activity">
    <reaction evidence="14">
        <text>L-seryl-[protein] + ATP = O-phospho-L-seryl-[protein] + ADP + H(+)</text>
        <dbReference type="Rhea" id="RHEA:17989"/>
        <dbReference type="Rhea" id="RHEA-COMP:9863"/>
        <dbReference type="Rhea" id="RHEA-COMP:11604"/>
        <dbReference type="ChEBI" id="CHEBI:15378"/>
        <dbReference type="ChEBI" id="CHEBI:29999"/>
        <dbReference type="ChEBI" id="CHEBI:30616"/>
        <dbReference type="ChEBI" id="CHEBI:83421"/>
        <dbReference type="ChEBI" id="CHEBI:456216"/>
    </reaction>
</comment>
<evidence type="ECO:0000256" key="10">
    <source>
        <dbReference type="ARBA" id="ARBA00022989"/>
    </source>
</evidence>
<evidence type="ECO:0000256" key="9">
    <source>
        <dbReference type="ARBA" id="ARBA00022840"/>
    </source>
</evidence>
<name>A0ABD3KLS7_EUCGL</name>
<comment type="subcellular location">
    <subcellularLocation>
        <location evidence="1">Membrane</location>
        <topology evidence="1">Single-pass membrane protein</topology>
    </subcellularLocation>
</comment>
<dbReference type="InterPro" id="IPR017441">
    <property type="entry name" value="Protein_kinase_ATP_BS"/>
</dbReference>
<dbReference type="FunFam" id="3.30.200.20:FF:000142">
    <property type="entry name" value="Cysteine-rich receptor-like protein kinase 10"/>
    <property type="match status" value="1"/>
</dbReference>
<feature type="transmembrane region" description="Helical" evidence="18">
    <location>
        <begin position="270"/>
        <end position="291"/>
    </location>
</feature>
<dbReference type="EMBL" id="JBJKBG010000005">
    <property type="protein sequence ID" value="KAL3740548.1"/>
    <property type="molecule type" value="Genomic_DNA"/>
</dbReference>
<protein>
    <submittedName>
        <fullName evidence="22">Uncharacterized protein</fullName>
    </submittedName>
</protein>
<feature type="chain" id="PRO_5044869159" evidence="19">
    <location>
        <begin position="24"/>
        <end position="634"/>
    </location>
</feature>
<reference evidence="22 23" key="1">
    <citation type="submission" date="2024-11" db="EMBL/GenBank/DDBJ databases">
        <title>Chromosome-level genome assembly of Eucalyptus globulus Labill. provides insights into its genome evolution.</title>
        <authorList>
            <person name="Li X."/>
        </authorList>
    </citation>
    <scope>NUCLEOTIDE SEQUENCE [LARGE SCALE GENOMIC DNA]</scope>
    <source>
        <strain evidence="22">CL2024</strain>
        <tissue evidence="22">Fresh tender leaves</tissue>
    </source>
</reference>
<dbReference type="SUPFAM" id="SSF56112">
    <property type="entry name" value="Protein kinase-like (PK-like)"/>
    <property type="match status" value="1"/>
</dbReference>
<keyword evidence="3" id="KW-0808">Transferase</keyword>
<evidence type="ECO:0000256" key="1">
    <source>
        <dbReference type="ARBA" id="ARBA00004167"/>
    </source>
</evidence>
<dbReference type="GO" id="GO:0004674">
    <property type="term" value="F:protein serine/threonine kinase activity"/>
    <property type="evidence" value="ECO:0007669"/>
    <property type="project" value="UniProtKB-KW"/>
</dbReference>
<proteinExistence type="predicted"/>
<dbReference type="Gene3D" id="3.30.430.20">
    <property type="entry name" value="Gnk2 domain, C-X8-C-X2-C motif"/>
    <property type="match status" value="2"/>
</dbReference>
<dbReference type="Proteomes" id="UP001634007">
    <property type="component" value="Unassembled WGS sequence"/>
</dbReference>
<feature type="domain" description="Gnk2-homologous" evidence="21">
    <location>
        <begin position="23"/>
        <end position="128"/>
    </location>
</feature>
<evidence type="ECO:0000256" key="2">
    <source>
        <dbReference type="ARBA" id="ARBA00022527"/>
    </source>
</evidence>
<dbReference type="PROSITE" id="PS50011">
    <property type="entry name" value="PROTEIN_KINASE_DOM"/>
    <property type="match status" value="1"/>
</dbReference>
<comment type="catalytic activity">
    <reaction evidence="15">
        <text>L-threonyl-[protein] + ATP = O-phospho-L-threonyl-[protein] + ADP + H(+)</text>
        <dbReference type="Rhea" id="RHEA:46608"/>
        <dbReference type="Rhea" id="RHEA-COMP:11060"/>
        <dbReference type="Rhea" id="RHEA-COMP:11605"/>
        <dbReference type="ChEBI" id="CHEBI:15378"/>
        <dbReference type="ChEBI" id="CHEBI:30013"/>
        <dbReference type="ChEBI" id="CHEBI:30616"/>
        <dbReference type="ChEBI" id="CHEBI:61977"/>
        <dbReference type="ChEBI" id="CHEBI:456216"/>
    </reaction>
</comment>
<keyword evidence="13" id="KW-0325">Glycoprotein</keyword>
<keyword evidence="6" id="KW-0677">Repeat</keyword>
<evidence type="ECO:0000256" key="18">
    <source>
        <dbReference type="SAM" id="Phobius"/>
    </source>
</evidence>
<keyword evidence="23" id="KW-1185">Reference proteome</keyword>
<evidence type="ECO:0000256" key="4">
    <source>
        <dbReference type="ARBA" id="ARBA00022692"/>
    </source>
</evidence>
<feature type="domain" description="Protein kinase" evidence="20">
    <location>
        <begin position="328"/>
        <end position="594"/>
    </location>
</feature>
<keyword evidence="4 18" id="KW-0812">Transmembrane</keyword>
<dbReference type="GO" id="GO:0006950">
    <property type="term" value="P:response to stress"/>
    <property type="evidence" value="ECO:0007669"/>
    <property type="project" value="UniProtKB-ARBA"/>
</dbReference>
<evidence type="ECO:0000256" key="16">
    <source>
        <dbReference type="PROSITE-ProRule" id="PRU10141"/>
    </source>
</evidence>
<feature type="domain" description="Gnk2-homologous" evidence="21">
    <location>
        <begin position="134"/>
        <end position="246"/>
    </location>
</feature>
<dbReference type="Gene3D" id="1.10.510.10">
    <property type="entry name" value="Transferase(Phosphotransferase) domain 1"/>
    <property type="match status" value="1"/>
</dbReference>
<dbReference type="Pfam" id="PF07714">
    <property type="entry name" value="PK_Tyr_Ser-Thr"/>
    <property type="match status" value="1"/>
</dbReference>
<keyword evidence="2" id="KW-0723">Serine/threonine-protein kinase</keyword>
<dbReference type="PANTHER" id="PTHR27002:SF1050">
    <property type="entry name" value="CYSTEINE-RICH RECEPTOR-LIKE PROTEIN KINASE 5"/>
    <property type="match status" value="1"/>
</dbReference>
<evidence type="ECO:0000256" key="6">
    <source>
        <dbReference type="ARBA" id="ARBA00022737"/>
    </source>
</evidence>
<feature type="binding site" evidence="16">
    <location>
        <position position="356"/>
    </location>
    <ligand>
        <name>ATP</name>
        <dbReference type="ChEBI" id="CHEBI:30616"/>
    </ligand>
</feature>
<keyword evidence="10 18" id="KW-1133">Transmembrane helix</keyword>
<evidence type="ECO:0000256" key="8">
    <source>
        <dbReference type="ARBA" id="ARBA00022777"/>
    </source>
</evidence>
<evidence type="ECO:0000256" key="5">
    <source>
        <dbReference type="ARBA" id="ARBA00022729"/>
    </source>
</evidence>
<keyword evidence="8" id="KW-0418">Kinase</keyword>
<evidence type="ECO:0000256" key="7">
    <source>
        <dbReference type="ARBA" id="ARBA00022741"/>
    </source>
</evidence>
<evidence type="ECO:0000256" key="13">
    <source>
        <dbReference type="ARBA" id="ARBA00023180"/>
    </source>
</evidence>
<evidence type="ECO:0000313" key="22">
    <source>
        <dbReference type="EMBL" id="KAL3740548.1"/>
    </source>
</evidence>
<dbReference type="InterPro" id="IPR001245">
    <property type="entry name" value="Ser-Thr/Tyr_kinase_cat_dom"/>
</dbReference>
<feature type="region of interest" description="Disordered" evidence="17">
    <location>
        <begin position="602"/>
        <end position="621"/>
    </location>
</feature>
<dbReference type="InterPro" id="IPR000719">
    <property type="entry name" value="Prot_kinase_dom"/>
</dbReference>
<evidence type="ECO:0000256" key="3">
    <source>
        <dbReference type="ARBA" id="ARBA00022679"/>
    </source>
</evidence>
<comment type="caution">
    <text evidence="22">The sequence shown here is derived from an EMBL/GenBank/DDBJ whole genome shotgun (WGS) entry which is preliminary data.</text>
</comment>
<gene>
    <name evidence="22" type="ORF">ACJRO7_021774</name>
</gene>
<dbReference type="GO" id="GO:0005524">
    <property type="term" value="F:ATP binding"/>
    <property type="evidence" value="ECO:0007669"/>
    <property type="project" value="UniProtKB-UniRule"/>
</dbReference>
<keyword evidence="9 16" id="KW-0067">ATP-binding</keyword>
<dbReference type="GO" id="GO:0016020">
    <property type="term" value="C:membrane"/>
    <property type="evidence" value="ECO:0007669"/>
    <property type="project" value="UniProtKB-SubCell"/>
</dbReference>
<dbReference type="Gene3D" id="3.30.200.20">
    <property type="entry name" value="Phosphorylase Kinase, domain 1"/>
    <property type="match status" value="1"/>
</dbReference>
<evidence type="ECO:0000259" key="21">
    <source>
        <dbReference type="PROSITE" id="PS51473"/>
    </source>
</evidence>
<feature type="signal peptide" evidence="19">
    <location>
        <begin position="1"/>
        <end position="23"/>
    </location>
</feature>
<dbReference type="Pfam" id="PF01657">
    <property type="entry name" value="Stress-antifung"/>
    <property type="match status" value="2"/>
</dbReference>
<dbReference type="InterPro" id="IPR038408">
    <property type="entry name" value="GNK2_sf"/>
</dbReference>
<dbReference type="FunFam" id="1.10.510.10:FF:000129">
    <property type="entry name" value="cysteine-rich receptor-like protein kinase 10"/>
    <property type="match status" value="1"/>
</dbReference>
<evidence type="ECO:0000256" key="15">
    <source>
        <dbReference type="ARBA" id="ARBA00047951"/>
    </source>
</evidence>
<dbReference type="PROSITE" id="PS00107">
    <property type="entry name" value="PROTEIN_KINASE_ATP"/>
    <property type="match status" value="1"/>
</dbReference>
<evidence type="ECO:0000256" key="19">
    <source>
        <dbReference type="SAM" id="SignalP"/>
    </source>
</evidence>